<organism evidence="1 2">
    <name type="scientific">Characodon lateralis</name>
    <dbReference type="NCBI Taxonomy" id="208331"/>
    <lineage>
        <taxon>Eukaryota</taxon>
        <taxon>Metazoa</taxon>
        <taxon>Chordata</taxon>
        <taxon>Craniata</taxon>
        <taxon>Vertebrata</taxon>
        <taxon>Euteleostomi</taxon>
        <taxon>Actinopterygii</taxon>
        <taxon>Neopterygii</taxon>
        <taxon>Teleostei</taxon>
        <taxon>Neoteleostei</taxon>
        <taxon>Acanthomorphata</taxon>
        <taxon>Ovalentaria</taxon>
        <taxon>Atherinomorphae</taxon>
        <taxon>Cyprinodontiformes</taxon>
        <taxon>Goodeidae</taxon>
        <taxon>Characodon</taxon>
    </lineage>
</organism>
<keyword evidence="2" id="KW-1185">Reference proteome</keyword>
<dbReference type="EMBL" id="JAHUTJ010024602">
    <property type="protein sequence ID" value="MED6272786.1"/>
    <property type="molecule type" value="Genomic_DNA"/>
</dbReference>
<protein>
    <submittedName>
        <fullName evidence="1">Uncharacterized protein</fullName>
    </submittedName>
</protein>
<accession>A0ABU7DCY2</accession>
<sequence length="105" mass="11548">MIKVGLQCSHLVTHSILFMGSFPVKTLVVPEGVSPHVTWISSSDHPCNTVVSSNKKRSTSFPFNLVWGGGQNDQVAIDISRYLPNSIGPNFVIFGKYLCRAIEKD</sequence>
<evidence type="ECO:0000313" key="1">
    <source>
        <dbReference type="EMBL" id="MED6272786.1"/>
    </source>
</evidence>
<dbReference type="Proteomes" id="UP001352852">
    <property type="component" value="Unassembled WGS sequence"/>
</dbReference>
<comment type="caution">
    <text evidence="1">The sequence shown here is derived from an EMBL/GenBank/DDBJ whole genome shotgun (WGS) entry which is preliminary data.</text>
</comment>
<name>A0ABU7DCY2_9TELE</name>
<evidence type="ECO:0000313" key="2">
    <source>
        <dbReference type="Proteomes" id="UP001352852"/>
    </source>
</evidence>
<reference evidence="1 2" key="1">
    <citation type="submission" date="2021-06" db="EMBL/GenBank/DDBJ databases">
        <authorList>
            <person name="Palmer J.M."/>
        </authorList>
    </citation>
    <scope>NUCLEOTIDE SEQUENCE [LARGE SCALE GENOMIC DNA]</scope>
    <source>
        <strain evidence="1 2">CL_MEX2019</strain>
        <tissue evidence="1">Muscle</tissue>
    </source>
</reference>
<proteinExistence type="predicted"/>
<gene>
    <name evidence="1" type="ORF">CHARACLAT_000281</name>
</gene>